<dbReference type="Proteomes" id="UP000009011">
    <property type="component" value="Chromosome"/>
</dbReference>
<dbReference type="GO" id="GO:0005524">
    <property type="term" value="F:ATP binding"/>
    <property type="evidence" value="ECO:0007669"/>
    <property type="project" value="UniProtKB-UniRule"/>
</dbReference>
<dbReference type="PATRIC" id="fig|1191523.3.peg.1614"/>
<dbReference type="eggNOG" id="COG1181">
    <property type="taxonomic scope" value="Bacteria"/>
</dbReference>
<comment type="similarity">
    <text evidence="1">Belongs to the D-alanine--D-alanine ligase family.</text>
</comment>
<name>I6ZRR9_MELRP</name>
<evidence type="ECO:0000313" key="6">
    <source>
        <dbReference type="Proteomes" id="UP000009011"/>
    </source>
</evidence>
<dbReference type="RefSeq" id="WP_014856193.1">
    <property type="nucleotide sequence ID" value="NC_018178.1"/>
</dbReference>
<feature type="domain" description="ATP-grasp" evidence="4">
    <location>
        <begin position="127"/>
        <end position="338"/>
    </location>
</feature>
<keyword evidence="3" id="KW-0547">Nucleotide-binding</keyword>
<reference evidence="5 6" key="1">
    <citation type="journal article" date="2013" name="PLoS ONE">
        <title>Genomic analysis of Melioribacter roseus, facultatively anaerobic organotrophic bacterium representing a novel deep lineage within Bacteriodetes/Chlorobi group.</title>
        <authorList>
            <person name="Kadnikov V.V."/>
            <person name="Mardanov A.V."/>
            <person name="Podosokorskaya O.A."/>
            <person name="Gavrilov S.N."/>
            <person name="Kublanov I.V."/>
            <person name="Beletsky A.V."/>
            <person name="Bonch-Osmolovskaya E.A."/>
            <person name="Ravin N.V."/>
        </authorList>
    </citation>
    <scope>NUCLEOTIDE SEQUENCE [LARGE SCALE GENOMIC DNA]</scope>
    <source>
        <strain evidence="6">JCM 17771 / P3M-2</strain>
    </source>
</reference>
<dbReference type="InterPro" id="IPR011095">
    <property type="entry name" value="Dala_Dala_lig_C"/>
</dbReference>
<dbReference type="Gene3D" id="3.40.50.20">
    <property type="match status" value="1"/>
</dbReference>
<dbReference type="STRING" id="1191523.MROS_1522"/>
<organism evidence="5 6">
    <name type="scientific">Melioribacter roseus (strain DSM 23840 / JCM 17771 / VKM B-2668 / P3M-2)</name>
    <dbReference type="NCBI Taxonomy" id="1191523"/>
    <lineage>
        <taxon>Bacteria</taxon>
        <taxon>Pseudomonadati</taxon>
        <taxon>Ignavibacteriota</taxon>
        <taxon>Ignavibacteria</taxon>
        <taxon>Ignavibacteriales</taxon>
        <taxon>Melioribacteraceae</taxon>
        <taxon>Melioribacter</taxon>
    </lineage>
</organism>
<dbReference type="SUPFAM" id="SSF56059">
    <property type="entry name" value="Glutathione synthetase ATP-binding domain-like"/>
    <property type="match status" value="1"/>
</dbReference>
<sequence>MKVLIVYNESDPEIYEQAPEISEEDLDFKPYFDLENSNPIDEYEAMAKALRRAGYDAYTLNIMDNLQHFFDNIDKNKPDVVFNLMELYKDVAIQEMNFAGLLELLDIPYTGAPPLALGTCQSKILTKRILSSIGIRTPNYRLVKSLNKPFRINLNYPLIVKPALEDASVGIEEESIVYNVDALKKRVKYVLEYFAQPALVEEFIVGRELNVAVFGDKEPEVLPISEIDFSKLPDDLHPIVSYQAKWDPYHVAYHKTIPKCPAPLSNKIRKEAEEIALKAVKAVGCRDYARVDMRLSEDKRLYVLEVNPNPDLQQDAGFMRSARTAGYSYSRALKMIVDFAYMRKRGSNGK</sequence>
<keyword evidence="2 5" id="KW-0436">Ligase</keyword>
<dbReference type="Gene3D" id="3.30.470.20">
    <property type="entry name" value="ATP-grasp fold, B domain"/>
    <property type="match status" value="1"/>
</dbReference>
<dbReference type="PROSITE" id="PS50975">
    <property type="entry name" value="ATP_GRASP"/>
    <property type="match status" value="1"/>
</dbReference>
<dbReference type="KEGG" id="mro:MROS_1522"/>
<dbReference type="InterPro" id="IPR013815">
    <property type="entry name" value="ATP_grasp_subdomain_1"/>
</dbReference>
<evidence type="ECO:0000256" key="1">
    <source>
        <dbReference type="ARBA" id="ARBA00010871"/>
    </source>
</evidence>
<evidence type="ECO:0000259" key="4">
    <source>
        <dbReference type="PROSITE" id="PS50975"/>
    </source>
</evidence>
<proteinExistence type="inferred from homology"/>
<dbReference type="EMBL" id="CP003557">
    <property type="protein sequence ID" value="AFN74759.1"/>
    <property type="molecule type" value="Genomic_DNA"/>
</dbReference>
<evidence type="ECO:0000256" key="3">
    <source>
        <dbReference type="PROSITE-ProRule" id="PRU00409"/>
    </source>
</evidence>
<evidence type="ECO:0000313" key="5">
    <source>
        <dbReference type="EMBL" id="AFN74759.1"/>
    </source>
</evidence>
<dbReference type="PANTHER" id="PTHR23132:SF23">
    <property type="entry name" value="D-ALANINE--D-ALANINE LIGASE B"/>
    <property type="match status" value="1"/>
</dbReference>
<dbReference type="Pfam" id="PF07478">
    <property type="entry name" value="Dala_Dala_lig_C"/>
    <property type="match status" value="1"/>
</dbReference>
<dbReference type="GO" id="GO:0008716">
    <property type="term" value="F:D-alanine-D-alanine ligase activity"/>
    <property type="evidence" value="ECO:0007669"/>
    <property type="project" value="InterPro"/>
</dbReference>
<dbReference type="InterPro" id="IPR011761">
    <property type="entry name" value="ATP-grasp"/>
</dbReference>
<gene>
    <name evidence="5" type="ordered locus">MROS_1522</name>
</gene>
<accession>I6ZRR9</accession>
<dbReference type="GO" id="GO:0046872">
    <property type="term" value="F:metal ion binding"/>
    <property type="evidence" value="ECO:0007669"/>
    <property type="project" value="InterPro"/>
</dbReference>
<evidence type="ECO:0000256" key="2">
    <source>
        <dbReference type="ARBA" id="ARBA00022598"/>
    </source>
</evidence>
<dbReference type="OrthoDB" id="9813261at2"/>
<dbReference type="Gene3D" id="3.30.1490.20">
    <property type="entry name" value="ATP-grasp fold, A domain"/>
    <property type="match status" value="1"/>
</dbReference>
<dbReference type="HOGENOM" id="CLU_039268_2_0_10"/>
<protein>
    <submittedName>
        <fullName evidence="5">D-alanine-D-alanine ligase</fullName>
    </submittedName>
</protein>
<dbReference type="PANTHER" id="PTHR23132">
    <property type="entry name" value="D-ALANINE--D-ALANINE LIGASE"/>
    <property type="match status" value="1"/>
</dbReference>
<dbReference type="AlphaFoldDB" id="I6ZRR9"/>
<keyword evidence="6" id="KW-1185">Reference proteome</keyword>
<keyword evidence="3" id="KW-0067">ATP-binding</keyword>